<reference evidence="2" key="1">
    <citation type="submission" date="2022-10" db="EMBL/GenBank/DDBJ databases">
        <authorList>
            <person name="Hyden B.L."/>
            <person name="Feng K."/>
            <person name="Yates T."/>
            <person name="Jawdy S."/>
            <person name="Smart L.B."/>
            <person name="Muchero W."/>
        </authorList>
    </citation>
    <scope>NUCLEOTIDE SEQUENCE</scope>
    <source>
        <tissue evidence="2">Shoot tip</tissue>
    </source>
</reference>
<organism evidence="2 3">
    <name type="scientific">Salix suchowensis</name>
    <dbReference type="NCBI Taxonomy" id="1278906"/>
    <lineage>
        <taxon>Eukaryota</taxon>
        <taxon>Viridiplantae</taxon>
        <taxon>Streptophyta</taxon>
        <taxon>Embryophyta</taxon>
        <taxon>Tracheophyta</taxon>
        <taxon>Spermatophyta</taxon>
        <taxon>Magnoliopsida</taxon>
        <taxon>eudicotyledons</taxon>
        <taxon>Gunneridae</taxon>
        <taxon>Pentapetalae</taxon>
        <taxon>rosids</taxon>
        <taxon>fabids</taxon>
        <taxon>Malpighiales</taxon>
        <taxon>Salicaceae</taxon>
        <taxon>Saliceae</taxon>
        <taxon>Salix</taxon>
    </lineage>
</organism>
<evidence type="ECO:0000313" key="2">
    <source>
        <dbReference type="EMBL" id="KAJ6390986.1"/>
    </source>
</evidence>
<proteinExistence type="predicted"/>
<feature type="compositionally biased region" description="Basic and acidic residues" evidence="1">
    <location>
        <begin position="39"/>
        <end position="63"/>
    </location>
</feature>
<protein>
    <submittedName>
        <fullName evidence="2">Uncharacterized protein</fullName>
    </submittedName>
</protein>
<keyword evidence="3" id="KW-1185">Reference proteome</keyword>
<evidence type="ECO:0000313" key="3">
    <source>
        <dbReference type="Proteomes" id="UP001141253"/>
    </source>
</evidence>
<sequence>MPRAKVQHQDKEWSSSNDQKEVSVTAVPTVESSSSKEFGAGKKDGIAKTRLGDNGQKLKDSKAKQKLDSVDEIEKNPVMDLMFLTVLDAGTPLRINENETLKTQLRLNIL</sequence>
<evidence type="ECO:0000256" key="1">
    <source>
        <dbReference type="SAM" id="MobiDB-lite"/>
    </source>
</evidence>
<feature type="compositionally biased region" description="Basic and acidic residues" evidence="1">
    <location>
        <begin position="7"/>
        <end position="21"/>
    </location>
</feature>
<comment type="caution">
    <text evidence="2">The sequence shown here is derived from an EMBL/GenBank/DDBJ whole genome shotgun (WGS) entry which is preliminary data.</text>
</comment>
<dbReference type="Proteomes" id="UP001141253">
    <property type="component" value="Chromosome 2"/>
</dbReference>
<feature type="region of interest" description="Disordered" evidence="1">
    <location>
        <begin position="1"/>
        <end position="63"/>
    </location>
</feature>
<reference evidence="2" key="2">
    <citation type="journal article" date="2023" name="Int. J. Mol. Sci.">
        <title>De Novo Assembly and Annotation of 11 Diverse Shrub Willow (Salix) Genomes Reveals Novel Gene Organization in Sex-Linked Regions.</title>
        <authorList>
            <person name="Hyden B."/>
            <person name="Feng K."/>
            <person name="Yates T.B."/>
            <person name="Jawdy S."/>
            <person name="Cereghino C."/>
            <person name="Smart L.B."/>
            <person name="Muchero W."/>
        </authorList>
    </citation>
    <scope>NUCLEOTIDE SEQUENCE</scope>
    <source>
        <tissue evidence="2">Shoot tip</tissue>
    </source>
</reference>
<gene>
    <name evidence="2" type="ORF">OIU77_025068</name>
</gene>
<accession>A0ABQ9BV11</accession>
<dbReference type="EMBL" id="JAPFFI010000006">
    <property type="protein sequence ID" value="KAJ6390986.1"/>
    <property type="molecule type" value="Genomic_DNA"/>
</dbReference>
<name>A0ABQ9BV11_9ROSI</name>